<keyword evidence="2" id="KW-0808">Transferase</keyword>
<keyword evidence="3" id="KW-1185">Reference proteome</keyword>
<dbReference type="PANTHER" id="PTHR43792">
    <property type="entry name" value="GNAT FAMILY, PUTATIVE (AFU_ORTHOLOGUE AFUA_3G00765)-RELATED-RELATED"/>
    <property type="match status" value="1"/>
</dbReference>
<organism evidence="2 3">
    <name type="scientific">Dyella soli</name>
    <dbReference type="NCBI Taxonomy" id="522319"/>
    <lineage>
        <taxon>Bacteria</taxon>
        <taxon>Pseudomonadati</taxon>
        <taxon>Pseudomonadota</taxon>
        <taxon>Gammaproteobacteria</taxon>
        <taxon>Lysobacterales</taxon>
        <taxon>Rhodanobacteraceae</taxon>
        <taxon>Dyella</taxon>
    </lineage>
</organism>
<dbReference type="GO" id="GO:0016747">
    <property type="term" value="F:acyltransferase activity, transferring groups other than amino-acyl groups"/>
    <property type="evidence" value="ECO:0007669"/>
    <property type="project" value="InterPro"/>
</dbReference>
<dbReference type="SUPFAM" id="SSF55729">
    <property type="entry name" value="Acyl-CoA N-acyltransferases (Nat)"/>
    <property type="match status" value="1"/>
</dbReference>
<comment type="caution">
    <text evidence="2">The sequence shown here is derived from an EMBL/GenBank/DDBJ whole genome shotgun (WGS) entry which is preliminary data.</text>
</comment>
<evidence type="ECO:0000259" key="1">
    <source>
        <dbReference type="Pfam" id="PF13302"/>
    </source>
</evidence>
<gene>
    <name evidence="2" type="ORF">EZM97_05000</name>
</gene>
<dbReference type="Pfam" id="PF13302">
    <property type="entry name" value="Acetyltransf_3"/>
    <property type="match status" value="1"/>
</dbReference>
<dbReference type="EMBL" id="SJTG01000001">
    <property type="protein sequence ID" value="TCI12702.1"/>
    <property type="molecule type" value="Genomic_DNA"/>
</dbReference>
<evidence type="ECO:0000313" key="3">
    <source>
        <dbReference type="Proteomes" id="UP000291822"/>
    </source>
</evidence>
<dbReference type="InterPro" id="IPR051531">
    <property type="entry name" value="N-acetyltransferase"/>
</dbReference>
<dbReference type="Proteomes" id="UP000291822">
    <property type="component" value="Unassembled WGS sequence"/>
</dbReference>
<feature type="domain" description="N-acetyltransferase" evidence="1">
    <location>
        <begin position="12"/>
        <end position="147"/>
    </location>
</feature>
<accession>A0A4R0YTV7</accession>
<dbReference type="InterPro" id="IPR016181">
    <property type="entry name" value="Acyl_CoA_acyltransferase"/>
</dbReference>
<protein>
    <submittedName>
        <fullName evidence="2">N-acetyltransferase</fullName>
    </submittedName>
</protein>
<evidence type="ECO:0000313" key="2">
    <source>
        <dbReference type="EMBL" id="TCI12702.1"/>
    </source>
</evidence>
<sequence length="180" mass="20307">MRWQDIRIETDRLVLRPPRAEDFDAWAANMADTESARFIGGPLPRAAAWRGFLTMVGAWEIQGFGMFSVIEKSTGLWIGRMGPWQPDGWPGPEVGWGLARAAWGKGYAYEGAVACIDWAFDHLGWTDVIHSIDLDNRPSQALAMRLGSVNRGRGKLPAPFEDVQIDIWGQSKEQWRNRHT</sequence>
<name>A0A4R0YTV7_9GAMM</name>
<dbReference type="InterPro" id="IPR000182">
    <property type="entry name" value="GNAT_dom"/>
</dbReference>
<dbReference type="Gene3D" id="3.40.630.30">
    <property type="match status" value="1"/>
</dbReference>
<reference evidence="2 3" key="1">
    <citation type="submission" date="2019-02" db="EMBL/GenBank/DDBJ databases">
        <title>Dyella amyloliquefaciens sp. nov., isolated from forest soil.</title>
        <authorList>
            <person name="Gao Z.-H."/>
            <person name="Qiu L.-H."/>
        </authorList>
    </citation>
    <scope>NUCLEOTIDE SEQUENCE [LARGE SCALE GENOMIC DNA]</scope>
    <source>
        <strain evidence="2 3">KACC 12747</strain>
    </source>
</reference>
<dbReference type="PANTHER" id="PTHR43792:SF1">
    <property type="entry name" value="N-ACETYLTRANSFERASE DOMAIN-CONTAINING PROTEIN"/>
    <property type="match status" value="1"/>
</dbReference>
<dbReference type="RefSeq" id="WP_131150517.1">
    <property type="nucleotide sequence ID" value="NZ_SJTG01000001.1"/>
</dbReference>
<dbReference type="AlphaFoldDB" id="A0A4R0YTV7"/>
<proteinExistence type="predicted"/>